<reference evidence="10" key="1">
    <citation type="journal article" date="2014" name="Front. Microbiol.">
        <title>High frequency of phylogenetically diverse reductive dehalogenase-homologous genes in deep subseafloor sedimentary metagenomes.</title>
        <authorList>
            <person name="Kawai M."/>
            <person name="Futagami T."/>
            <person name="Toyoda A."/>
            <person name="Takaki Y."/>
            <person name="Nishi S."/>
            <person name="Hori S."/>
            <person name="Arai W."/>
            <person name="Tsubouchi T."/>
            <person name="Morono Y."/>
            <person name="Uchiyama I."/>
            <person name="Ito T."/>
            <person name="Fujiyama A."/>
            <person name="Inagaki F."/>
            <person name="Takami H."/>
        </authorList>
    </citation>
    <scope>NUCLEOTIDE SEQUENCE</scope>
    <source>
        <strain evidence="10">Expedition CK06-06</strain>
    </source>
</reference>
<keyword evidence="4" id="KW-0441">Lipid A biosynthesis</keyword>
<dbReference type="AlphaFoldDB" id="X1E6Y3"/>
<dbReference type="EC" id="2.7.1.130" evidence="2"/>
<evidence type="ECO:0000313" key="10">
    <source>
        <dbReference type="EMBL" id="GAH04418.1"/>
    </source>
</evidence>
<keyword evidence="3" id="KW-0444">Lipid biosynthesis</keyword>
<keyword evidence="7" id="KW-0418">Kinase</keyword>
<feature type="non-terminal residue" evidence="10">
    <location>
        <position position="211"/>
    </location>
</feature>
<dbReference type="GO" id="GO:0009245">
    <property type="term" value="P:lipid A biosynthetic process"/>
    <property type="evidence" value="ECO:0007669"/>
    <property type="project" value="UniProtKB-KW"/>
</dbReference>
<keyword evidence="5" id="KW-0808">Transferase</keyword>
<evidence type="ECO:0000256" key="5">
    <source>
        <dbReference type="ARBA" id="ARBA00022679"/>
    </source>
</evidence>
<dbReference type="GO" id="GO:0005524">
    <property type="term" value="F:ATP binding"/>
    <property type="evidence" value="ECO:0007669"/>
    <property type="project" value="UniProtKB-KW"/>
</dbReference>
<evidence type="ECO:0000256" key="6">
    <source>
        <dbReference type="ARBA" id="ARBA00022741"/>
    </source>
</evidence>
<evidence type="ECO:0000256" key="7">
    <source>
        <dbReference type="ARBA" id="ARBA00022777"/>
    </source>
</evidence>
<protein>
    <recommendedName>
        <fullName evidence="2">tetraacyldisaccharide 4'-kinase</fullName>
        <ecNumber evidence="2">2.7.1.130</ecNumber>
    </recommendedName>
</protein>
<dbReference type="InterPro" id="IPR027417">
    <property type="entry name" value="P-loop_NTPase"/>
</dbReference>
<accession>X1E6Y3</accession>
<dbReference type="PANTHER" id="PTHR42724:SF1">
    <property type="entry name" value="TETRAACYLDISACCHARIDE 4'-KINASE, MITOCHONDRIAL-RELATED"/>
    <property type="match status" value="1"/>
</dbReference>
<evidence type="ECO:0000256" key="9">
    <source>
        <dbReference type="ARBA" id="ARBA00023098"/>
    </source>
</evidence>
<keyword evidence="9" id="KW-0443">Lipid metabolism</keyword>
<dbReference type="NCBIfam" id="TIGR00682">
    <property type="entry name" value="lpxK"/>
    <property type="match status" value="1"/>
</dbReference>
<evidence type="ECO:0000256" key="8">
    <source>
        <dbReference type="ARBA" id="ARBA00022840"/>
    </source>
</evidence>
<dbReference type="PANTHER" id="PTHR42724">
    <property type="entry name" value="TETRAACYLDISACCHARIDE 4'-KINASE"/>
    <property type="match status" value="1"/>
</dbReference>
<comment type="pathway">
    <text evidence="1">Glycolipid biosynthesis; lipid IV(A) biosynthesis; lipid IV(A) from (3R)-3-hydroxytetradecanoyl-[acyl-carrier-protein] and UDP-N-acetyl-alpha-D-glucosamine: step 6/6.</text>
</comment>
<evidence type="ECO:0000256" key="1">
    <source>
        <dbReference type="ARBA" id="ARBA00004870"/>
    </source>
</evidence>
<dbReference type="UniPathway" id="UPA00359">
    <property type="reaction ID" value="UER00482"/>
</dbReference>
<keyword evidence="8" id="KW-0067">ATP-binding</keyword>
<dbReference type="EMBL" id="BART01021847">
    <property type="protein sequence ID" value="GAH04418.1"/>
    <property type="molecule type" value="Genomic_DNA"/>
</dbReference>
<evidence type="ECO:0000256" key="4">
    <source>
        <dbReference type="ARBA" id="ARBA00022556"/>
    </source>
</evidence>
<dbReference type="GO" id="GO:0009244">
    <property type="term" value="P:lipopolysaccharide core region biosynthetic process"/>
    <property type="evidence" value="ECO:0007669"/>
    <property type="project" value="TreeGrafter"/>
</dbReference>
<comment type="caution">
    <text evidence="10">The sequence shown here is derived from an EMBL/GenBank/DDBJ whole genome shotgun (WGS) entry which is preliminary data.</text>
</comment>
<proteinExistence type="predicted"/>
<dbReference type="InterPro" id="IPR003758">
    <property type="entry name" value="LpxK"/>
</dbReference>
<dbReference type="SUPFAM" id="SSF52540">
    <property type="entry name" value="P-loop containing nucleoside triphosphate hydrolases"/>
    <property type="match status" value="1"/>
</dbReference>
<organism evidence="10">
    <name type="scientific">marine sediment metagenome</name>
    <dbReference type="NCBI Taxonomy" id="412755"/>
    <lineage>
        <taxon>unclassified sequences</taxon>
        <taxon>metagenomes</taxon>
        <taxon>ecological metagenomes</taxon>
    </lineage>
</organism>
<dbReference type="GO" id="GO:0009029">
    <property type="term" value="F:lipid-A 4'-kinase activity"/>
    <property type="evidence" value="ECO:0007669"/>
    <property type="project" value="UniProtKB-EC"/>
</dbReference>
<sequence length="211" mass="22703">MVYISYKDGDFKWKSACLALMNFNRKWKGLAPLYGAGVRLRSFAYEYGILPGFDVPGIKVCCVGNLRSGGTGKTPVTIFVAQYLKNKGIPVAVIHRGYKGEREFTGGLVSDGEQILLTASEAGDEAMLLAQALPGVPVLCGADRVEQVRNARALGARVALLDDGFQHLRLNRDLNILLVHPDDLSGHSDLLPAGPLREPVSAISRADLLAG</sequence>
<name>X1E6Y3_9ZZZZ</name>
<dbReference type="Pfam" id="PF02606">
    <property type="entry name" value="LpxK"/>
    <property type="match status" value="1"/>
</dbReference>
<evidence type="ECO:0000256" key="2">
    <source>
        <dbReference type="ARBA" id="ARBA00012071"/>
    </source>
</evidence>
<keyword evidence="6" id="KW-0547">Nucleotide-binding</keyword>
<gene>
    <name evidence="10" type="ORF">S01H4_40174</name>
</gene>
<dbReference type="GO" id="GO:0005886">
    <property type="term" value="C:plasma membrane"/>
    <property type="evidence" value="ECO:0007669"/>
    <property type="project" value="TreeGrafter"/>
</dbReference>
<evidence type="ECO:0000256" key="3">
    <source>
        <dbReference type="ARBA" id="ARBA00022516"/>
    </source>
</evidence>